<dbReference type="SUPFAM" id="SSF82649">
    <property type="entry name" value="SufE/NifU"/>
    <property type="match status" value="1"/>
</dbReference>
<dbReference type="Pfam" id="PF02657">
    <property type="entry name" value="SufE"/>
    <property type="match status" value="1"/>
</dbReference>
<dbReference type="EMBL" id="PYVS01000064">
    <property type="protein sequence ID" value="PTB82703.1"/>
    <property type="molecule type" value="Genomic_DNA"/>
</dbReference>
<sequence>MSVYGKLNETDLSEQAQLIGGRKQSMRYLVQLSRSTPAFNDSERSPENERFGCEARVWMTANYGSDDRLTLRVDSEARVVKALLLIIASALDGATRAQVAAYDLDAHLQRVGLDAFLTASRR</sequence>
<accession>A0A2T4CMB4</accession>
<evidence type="ECO:0000313" key="3">
    <source>
        <dbReference type="EMBL" id="PTB82703.1"/>
    </source>
</evidence>
<evidence type="ECO:0000256" key="1">
    <source>
        <dbReference type="ARBA" id="ARBA00010282"/>
    </source>
</evidence>
<comment type="similarity">
    <text evidence="1">Belongs to the SufE family.</text>
</comment>
<comment type="caution">
    <text evidence="3">The sequence shown here is derived from an EMBL/GenBank/DDBJ whole genome shotgun (WGS) entry which is preliminary data.</text>
</comment>
<dbReference type="PANTHER" id="PTHR43597:SF5">
    <property type="entry name" value="SUFE-LIKE PROTEIN 2, CHLOROPLASTIC"/>
    <property type="match status" value="1"/>
</dbReference>
<dbReference type="Gene3D" id="3.90.1010.10">
    <property type="match status" value="1"/>
</dbReference>
<gene>
    <name evidence="3" type="ORF">C9986_02335</name>
</gene>
<evidence type="ECO:0000313" key="4">
    <source>
        <dbReference type="Proteomes" id="UP000243022"/>
    </source>
</evidence>
<feature type="non-terminal residue" evidence="3">
    <location>
        <position position="122"/>
    </location>
</feature>
<dbReference type="InterPro" id="IPR003808">
    <property type="entry name" value="Fe-S_metab-assoc_dom"/>
</dbReference>
<dbReference type="Proteomes" id="UP000243022">
    <property type="component" value="Unassembled WGS sequence"/>
</dbReference>
<dbReference type="PANTHER" id="PTHR43597">
    <property type="entry name" value="SULFUR ACCEPTOR PROTEIN CSDE"/>
    <property type="match status" value="1"/>
</dbReference>
<organism evidence="3 4">
    <name type="scientific">Pseudidiomarina aestuarii</name>
    <dbReference type="NCBI Taxonomy" id="624146"/>
    <lineage>
        <taxon>Bacteria</taxon>
        <taxon>Pseudomonadati</taxon>
        <taxon>Pseudomonadota</taxon>
        <taxon>Gammaproteobacteria</taxon>
        <taxon>Alteromonadales</taxon>
        <taxon>Idiomarinaceae</taxon>
        <taxon>Pseudidiomarina</taxon>
    </lineage>
</organism>
<name>A0A2T4CMB4_9GAMM</name>
<reference evidence="3 4" key="1">
    <citation type="submission" date="2018-03" db="EMBL/GenBank/DDBJ databases">
        <title>Cross-interface Injection: A General Nanoliter Liquid Handling Method Applied to Single Cells Genome Amplification Automated Nanoliter Liquid Handling Applied to Single Cell Multiple Displacement Amplification.</title>
        <authorList>
            <person name="Yun J."/>
            <person name="Xu P."/>
            <person name="Xu J."/>
            <person name="Dai X."/>
            <person name="Wang Y."/>
            <person name="Zheng X."/>
            <person name="Cao C."/>
            <person name="Yi Q."/>
            <person name="Zhu Y."/>
            <person name="Wang L."/>
            <person name="Dong Z."/>
            <person name="Huang Y."/>
            <person name="Huang L."/>
            <person name="Du W."/>
        </authorList>
    </citation>
    <scope>NUCLEOTIDE SEQUENCE [LARGE SCALE GENOMIC DNA]</scope>
    <source>
        <strain evidence="3 4">Z-E1-2</strain>
    </source>
</reference>
<evidence type="ECO:0000259" key="2">
    <source>
        <dbReference type="Pfam" id="PF02657"/>
    </source>
</evidence>
<proteinExistence type="inferred from homology"/>
<dbReference type="AlphaFoldDB" id="A0A2T4CMB4"/>
<feature type="domain" description="Fe-S metabolism associated" evidence="2">
    <location>
        <begin position="17"/>
        <end position="122"/>
    </location>
</feature>
<protein>
    <recommendedName>
        <fullName evidence="2">Fe-S metabolism associated domain-containing protein</fullName>
    </recommendedName>
</protein>